<feature type="compositionally biased region" description="Polar residues" evidence="1">
    <location>
        <begin position="158"/>
        <end position="171"/>
    </location>
</feature>
<keyword evidence="3" id="KW-1185">Reference proteome</keyword>
<feature type="compositionally biased region" description="Polar residues" evidence="1">
    <location>
        <begin position="752"/>
        <end position="772"/>
    </location>
</feature>
<dbReference type="EMBL" id="JAACJL010000058">
    <property type="protein sequence ID" value="KAF4610748.1"/>
    <property type="molecule type" value="Genomic_DNA"/>
</dbReference>
<organism evidence="2 3">
    <name type="scientific">Agrocybe pediades</name>
    <dbReference type="NCBI Taxonomy" id="84607"/>
    <lineage>
        <taxon>Eukaryota</taxon>
        <taxon>Fungi</taxon>
        <taxon>Dikarya</taxon>
        <taxon>Basidiomycota</taxon>
        <taxon>Agaricomycotina</taxon>
        <taxon>Agaricomycetes</taxon>
        <taxon>Agaricomycetidae</taxon>
        <taxon>Agaricales</taxon>
        <taxon>Agaricineae</taxon>
        <taxon>Strophariaceae</taxon>
        <taxon>Agrocybe</taxon>
    </lineage>
</organism>
<feature type="compositionally biased region" description="Low complexity" evidence="1">
    <location>
        <begin position="985"/>
        <end position="998"/>
    </location>
</feature>
<feature type="region of interest" description="Disordered" evidence="1">
    <location>
        <begin position="431"/>
        <end position="520"/>
    </location>
</feature>
<comment type="caution">
    <text evidence="2">The sequence shown here is derived from an EMBL/GenBank/DDBJ whole genome shotgun (WGS) entry which is preliminary data.</text>
</comment>
<reference evidence="2 3" key="1">
    <citation type="submission" date="2019-12" db="EMBL/GenBank/DDBJ databases">
        <authorList>
            <person name="Floudas D."/>
            <person name="Bentzer J."/>
            <person name="Ahren D."/>
            <person name="Johansson T."/>
            <person name="Persson P."/>
            <person name="Tunlid A."/>
        </authorList>
    </citation>
    <scope>NUCLEOTIDE SEQUENCE [LARGE SCALE GENOMIC DNA]</scope>
    <source>
        <strain evidence="2 3">CBS 102.39</strain>
    </source>
</reference>
<gene>
    <name evidence="2" type="ORF">D9613_006891</name>
</gene>
<feature type="region of interest" description="Disordered" evidence="1">
    <location>
        <begin position="954"/>
        <end position="1018"/>
    </location>
</feature>
<feature type="region of interest" description="Disordered" evidence="1">
    <location>
        <begin position="93"/>
        <end position="248"/>
    </location>
</feature>
<evidence type="ECO:0000313" key="3">
    <source>
        <dbReference type="Proteomes" id="UP000521872"/>
    </source>
</evidence>
<name>A0A8H4QGW6_9AGAR</name>
<feature type="compositionally biased region" description="Polar residues" evidence="1">
    <location>
        <begin position="836"/>
        <end position="847"/>
    </location>
</feature>
<feature type="region of interest" description="Disordered" evidence="1">
    <location>
        <begin position="687"/>
        <end position="866"/>
    </location>
</feature>
<dbReference type="AlphaFoldDB" id="A0A8H4QGW6"/>
<evidence type="ECO:0000256" key="1">
    <source>
        <dbReference type="SAM" id="MobiDB-lite"/>
    </source>
</evidence>
<feature type="compositionally biased region" description="Low complexity" evidence="1">
    <location>
        <begin position="442"/>
        <end position="452"/>
    </location>
</feature>
<protein>
    <submittedName>
        <fullName evidence="2">Uncharacterized protein</fullName>
    </submittedName>
</protein>
<feature type="compositionally biased region" description="Polar residues" evidence="1">
    <location>
        <begin position="93"/>
        <end position="105"/>
    </location>
</feature>
<accession>A0A8H4QGW6</accession>
<feature type="compositionally biased region" description="Pro residues" evidence="1">
    <location>
        <begin position="507"/>
        <end position="518"/>
    </location>
</feature>
<feature type="compositionally biased region" description="Low complexity" evidence="1">
    <location>
        <begin position="494"/>
        <end position="506"/>
    </location>
</feature>
<evidence type="ECO:0000313" key="2">
    <source>
        <dbReference type="EMBL" id="KAF4610748.1"/>
    </source>
</evidence>
<feature type="compositionally biased region" description="Polar residues" evidence="1">
    <location>
        <begin position="999"/>
        <end position="1011"/>
    </location>
</feature>
<feature type="compositionally biased region" description="Polar residues" evidence="1">
    <location>
        <begin position="621"/>
        <end position="648"/>
    </location>
</feature>
<proteinExistence type="predicted"/>
<feature type="compositionally biased region" description="Polar residues" evidence="1">
    <location>
        <begin position="464"/>
        <end position="493"/>
    </location>
</feature>
<sequence>MFWCPSAAAVQCSLVVSPHYMDDPWANAWGDSSKSTLSDSAAIQLNNASWTSPSISAIHGDNEDDLSAAPSWSARPTSLWESTNVSANDLWTSDTSSAWNPTPSTFDKIPLSSRESVNESETPFPESVSTIKDGEDTPSSSTASLPDDDKQPPHTESYVAQSIDSRLSPSNSPARSPGLPPPPLALDPSDDFDAFGSFETATESIDTAGWSPSKPVFSLPSADATAWGGAWEDPGSSVEETASAKPITEDLDDAWERARQEKAKQDLYVVQLSIYSQPPELLSSVLQLFDDLSHELWPETESHTLDSKDARQWADLEQLGLAPPSQKLIPNDLTLPANIPFPKTFTAKKTSEALKHTRHLPLTQTSPLAFYMSSKGLSSWEASLKASPALTSEDVTPSGWKIVETKKEDVPDENKKKSAGGLFSFFGRKSTSTPADSALKRSSSPVPSLSSLKIGASPRASLDAQGTTTPSPVVSQASTPLSQVTSVGSSDTKSSLSNNTTVTSPSPLSPPITDPDPVAPTVVSRFLGRFSRSRNSSSHESLALSADDLEFLSDVPTFDNGIQTDVGLDALNKMIQAPAAVAPLPPPLRPSPTQPIASSSKSVLKADDDFMSFFDSSVATPASSQVPTITPIQYTDRPSATRSSSIASNDPKLQGRPSDPNEIEEAWPSFDYPGSIPKKTTAAKRAFVPIMTSSSSTTPSATPPPLPAPTSHFSKPLLPPPPAPNKPVASNVATFGSNGNSGIHALKPPPVSQLQAAQRQNVLSQTSSSQTNSFDEDDEFSDFLSSPPAQVAASNQMSFSDFGSGASHGPKAMDDLFDDFDDFASAPPPQPPAKVSNLSIVPQTRATVSKGPPAAPVKSARTADHSRTLSLMENVASRGGKWLAPPSPLPEALMPPPDSSNSMRQNSSIGVFSGGSSMQAQQARAAASLLNSTSSGFSASSGFQASNGYLPPPPSMTPLSVGPANIMRATPPPVAAPASVGHQRSSTLTPVTSTTSASQPTNKTGGLSAQDLSFFEGL</sequence>
<feature type="region of interest" description="Disordered" evidence="1">
    <location>
        <begin position="621"/>
        <end position="675"/>
    </location>
</feature>
<feature type="compositionally biased region" description="Polar residues" evidence="1">
    <location>
        <begin position="792"/>
        <end position="801"/>
    </location>
</feature>
<dbReference type="Proteomes" id="UP000521872">
    <property type="component" value="Unassembled WGS sequence"/>
</dbReference>